<organism evidence="2 3">
    <name type="scientific">Lasiosphaeria hispida</name>
    <dbReference type="NCBI Taxonomy" id="260671"/>
    <lineage>
        <taxon>Eukaryota</taxon>
        <taxon>Fungi</taxon>
        <taxon>Dikarya</taxon>
        <taxon>Ascomycota</taxon>
        <taxon>Pezizomycotina</taxon>
        <taxon>Sordariomycetes</taxon>
        <taxon>Sordariomycetidae</taxon>
        <taxon>Sordariales</taxon>
        <taxon>Lasiosphaeriaceae</taxon>
        <taxon>Lasiosphaeria</taxon>
    </lineage>
</organism>
<proteinExistence type="predicted"/>
<keyword evidence="1" id="KW-0812">Transmembrane</keyword>
<dbReference type="Proteomes" id="UP001275084">
    <property type="component" value="Unassembled WGS sequence"/>
</dbReference>
<protein>
    <recommendedName>
        <fullName evidence="4">Integral membrane protein</fullName>
    </recommendedName>
</protein>
<dbReference type="PANTHER" id="PTHR35179:SF2">
    <property type="entry name" value="START DOMAIN-CONTAINING PROTEIN"/>
    <property type="match status" value="1"/>
</dbReference>
<keyword evidence="1" id="KW-1133">Transmembrane helix</keyword>
<feature type="transmembrane region" description="Helical" evidence="1">
    <location>
        <begin position="212"/>
        <end position="233"/>
    </location>
</feature>
<dbReference type="AlphaFoldDB" id="A0AAJ0MGG3"/>
<feature type="transmembrane region" description="Helical" evidence="1">
    <location>
        <begin position="61"/>
        <end position="86"/>
    </location>
</feature>
<keyword evidence="1" id="KW-0472">Membrane</keyword>
<feature type="transmembrane region" description="Helical" evidence="1">
    <location>
        <begin position="29"/>
        <end position="49"/>
    </location>
</feature>
<gene>
    <name evidence="2" type="ORF">B0T25DRAFT_517156</name>
</gene>
<dbReference type="PANTHER" id="PTHR35179">
    <property type="entry name" value="PROTEIN CBG02620"/>
    <property type="match status" value="1"/>
</dbReference>
<evidence type="ECO:0000313" key="2">
    <source>
        <dbReference type="EMBL" id="KAK3357775.1"/>
    </source>
</evidence>
<accession>A0AAJ0MGG3</accession>
<sequence>MTPPELINMTGESTITPPVTAPPVGTSPATLFFGMFLGVFVFALAKVIGQTMAIWRRTKSVANAYLAMIWVEAWVNLIFALVTFLYMPINKIIPGSLAFYLGTIVLWSIQTQLLTQIIVNRVALIMASRRKARLLRWSLFGVIGCINISVGVIWTSATLPGATPAQKRLNFAYENVQKSLFLIIDLSLNLFFLYLVRFRLIADGLTKYWELYNFNAWIVVIATSMDVIPLGMLNHPNVYLYVSYSSTSPPSPHSLHPSPLTNRYVQFAPLSYIVKLHIELIMAVLISKVVKHSNSPSHDGLHNRVLEHNLGASPQVAITSGKHAAKPSVASFLGLSGSSASRDVDMEGEDGVVGSEIPLEDREGRGIVKTVETTVVVNHGHGSRGWDTRDRGGWEV</sequence>
<reference evidence="2" key="1">
    <citation type="journal article" date="2023" name="Mol. Phylogenet. Evol.">
        <title>Genome-scale phylogeny and comparative genomics of the fungal order Sordariales.</title>
        <authorList>
            <person name="Hensen N."/>
            <person name="Bonometti L."/>
            <person name="Westerberg I."/>
            <person name="Brannstrom I.O."/>
            <person name="Guillou S."/>
            <person name="Cros-Aarteil S."/>
            <person name="Calhoun S."/>
            <person name="Haridas S."/>
            <person name="Kuo A."/>
            <person name="Mondo S."/>
            <person name="Pangilinan J."/>
            <person name="Riley R."/>
            <person name="LaButti K."/>
            <person name="Andreopoulos B."/>
            <person name="Lipzen A."/>
            <person name="Chen C."/>
            <person name="Yan M."/>
            <person name="Daum C."/>
            <person name="Ng V."/>
            <person name="Clum A."/>
            <person name="Steindorff A."/>
            <person name="Ohm R.A."/>
            <person name="Martin F."/>
            <person name="Silar P."/>
            <person name="Natvig D.O."/>
            <person name="Lalanne C."/>
            <person name="Gautier V."/>
            <person name="Ament-Velasquez S.L."/>
            <person name="Kruys A."/>
            <person name="Hutchinson M.I."/>
            <person name="Powell A.J."/>
            <person name="Barry K."/>
            <person name="Miller A.N."/>
            <person name="Grigoriev I.V."/>
            <person name="Debuchy R."/>
            <person name="Gladieux P."/>
            <person name="Hiltunen Thoren M."/>
            <person name="Johannesson H."/>
        </authorList>
    </citation>
    <scope>NUCLEOTIDE SEQUENCE</scope>
    <source>
        <strain evidence="2">CBS 955.72</strain>
    </source>
</reference>
<evidence type="ECO:0008006" key="4">
    <source>
        <dbReference type="Google" id="ProtNLM"/>
    </source>
</evidence>
<feature type="transmembrane region" description="Helical" evidence="1">
    <location>
        <begin position="139"/>
        <end position="159"/>
    </location>
</feature>
<evidence type="ECO:0000256" key="1">
    <source>
        <dbReference type="SAM" id="Phobius"/>
    </source>
</evidence>
<feature type="transmembrane region" description="Helical" evidence="1">
    <location>
        <begin position="179"/>
        <end position="200"/>
    </location>
</feature>
<evidence type="ECO:0000313" key="3">
    <source>
        <dbReference type="Proteomes" id="UP001275084"/>
    </source>
</evidence>
<keyword evidence="3" id="KW-1185">Reference proteome</keyword>
<dbReference type="EMBL" id="JAUIQD010000003">
    <property type="protein sequence ID" value="KAK3357775.1"/>
    <property type="molecule type" value="Genomic_DNA"/>
</dbReference>
<reference evidence="2" key="2">
    <citation type="submission" date="2023-06" db="EMBL/GenBank/DDBJ databases">
        <authorList>
            <consortium name="Lawrence Berkeley National Laboratory"/>
            <person name="Haridas S."/>
            <person name="Hensen N."/>
            <person name="Bonometti L."/>
            <person name="Westerberg I."/>
            <person name="Brannstrom I.O."/>
            <person name="Guillou S."/>
            <person name="Cros-Aarteil S."/>
            <person name="Calhoun S."/>
            <person name="Kuo A."/>
            <person name="Mondo S."/>
            <person name="Pangilinan J."/>
            <person name="Riley R."/>
            <person name="Labutti K."/>
            <person name="Andreopoulos B."/>
            <person name="Lipzen A."/>
            <person name="Chen C."/>
            <person name="Yanf M."/>
            <person name="Daum C."/>
            <person name="Ng V."/>
            <person name="Clum A."/>
            <person name="Steindorff A."/>
            <person name="Ohm R."/>
            <person name="Martin F."/>
            <person name="Silar P."/>
            <person name="Natvig D."/>
            <person name="Lalanne C."/>
            <person name="Gautier V."/>
            <person name="Ament-Velasquez S.L."/>
            <person name="Kruys A."/>
            <person name="Hutchinson M.I."/>
            <person name="Powell A.J."/>
            <person name="Barry K."/>
            <person name="Miller A.N."/>
            <person name="Grigoriev I.V."/>
            <person name="Debuchy R."/>
            <person name="Gladieux P."/>
            <person name="Thoren M.H."/>
            <person name="Johannesson H."/>
        </authorList>
    </citation>
    <scope>NUCLEOTIDE SEQUENCE</scope>
    <source>
        <strain evidence="2">CBS 955.72</strain>
    </source>
</reference>
<name>A0AAJ0MGG3_9PEZI</name>
<feature type="transmembrane region" description="Helical" evidence="1">
    <location>
        <begin position="98"/>
        <end position="119"/>
    </location>
</feature>
<comment type="caution">
    <text evidence="2">The sequence shown here is derived from an EMBL/GenBank/DDBJ whole genome shotgun (WGS) entry which is preliminary data.</text>
</comment>